<dbReference type="KEGG" id="fse:DI487_04230"/>
<organism evidence="2 3">
    <name type="scientific">Flavobacterium sediminis</name>
    <dbReference type="NCBI Taxonomy" id="2201181"/>
    <lineage>
        <taxon>Bacteria</taxon>
        <taxon>Pseudomonadati</taxon>
        <taxon>Bacteroidota</taxon>
        <taxon>Flavobacteriia</taxon>
        <taxon>Flavobacteriales</taxon>
        <taxon>Flavobacteriaceae</taxon>
        <taxon>Flavobacterium</taxon>
    </lineage>
</organism>
<dbReference type="Pfam" id="PF04134">
    <property type="entry name" value="DCC1-like"/>
    <property type="match status" value="1"/>
</dbReference>
<dbReference type="RefSeq" id="WP_109568562.1">
    <property type="nucleotide sequence ID" value="NZ_CP029463.1"/>
</dbReference>
<dbReference type="AlphaFoldDB" id="A0A2U8QST6"/>
<dbReference type="GO" id="GO:0015035">
    <property type="term" value="F:protein-disulfide reductase activity"/>
    <property type="evidence" value="ECO:0007669"/>
    <property type="project" value="InterPro"/>
</dbReference>
<evidence type="ECO:0000313" key="2">
    <source>
        <dbReference type="EMBL" id="AWM13159.1"/>
    </source>
</evidence>
<dbReference type="PANTHER" id="PTHR33639:SF2">
    <property type="entry name" value="DUF393 DOMAIN-CONTAINING PROTEIN"/>
    <property type="match status" value="1"/>
</dbReference>
<sequence length="134" mass="15859">MNQKVVFFDGICAMCNYLVLFVLEKDKNKQTKFISLQSQSAKELLDKYKVQYNVEELTTIFYLKNETVYTHSDAILELLIDIKYYKTVAKIFKKIPVSLRNGIYSLIADKRYFWFGKTEACQLLTKEERSRIIE</sequence>
<name>A0A2U8QST6_9FLAO</name>
<reference evidence="2 3" key="1">
    <citation type="submission" date="2018-05" db="EMBL/GenBank/DDBJ databases">
        <title>Flavobacterium sp. MEBiC07310.</title>
        <authorList>
            <person name="Baek K."/>
        </authorList>
    </citation>
    <scope>NUCLEOTIDE SEQUENCE [LARGE SCALE GENOMIC DNA]</scope>
    <source>
        <strain evidence="2 3">MEBiC07310</strain>
    </source>
</reference>
<keyword evidence="1" id="KW-0472">Membrane</keyword>
<keyword evidence="1" id="KW-1133">Transmembrane helix</keyword>
<gene>
    <name evidence="2" type="ORF">DI487_04230</name>
</gene>
<feature type="transmembrane region" description="Helical" evidence="1">
    <location>
        <begin position="6"/>
        <end position="23"/>
    </location>
</feature>
<dbReference type="PANTHER" id="PTHR33639">
    <property type="entry name" value="THIOL-DISULFIDE OXIDOREDUCTASE DCC"/>
    <property type="match status" value="1"/>
</dbReference>
<dbReference type="Proteomes" id="UP000245429">
    <property type="component" value="Chromosome"/>
</dbReference>
<evidence type="ECO:0000256" key="1">
    <source>
        <dbReference type="SAM" id="Phobius"/>
    </source>
</evidence>
<dbReference type="EMBL" id="CP029463">
    <property type="protein sequence ID" value="AWM13159.1"/>
    <property type="molecule type" value="Genomic_DNA"/>
</dbReference>
<dbReference type="InterPro" id="IPR007263">
    <property type="entry name" value="DCC1-like"/>
</dbReference>
<keyword evidence="3" id="KW-1185">Reference proteome</keyword>
<keyword evidence="1" id="KW-0812">Transmembrane</keyword>
<dbReference type="OrthoDB" id="9785438at2"/>
<protein>
    <recommendedName>
        <fullName evidence="4">Thiol-disulfide oxidoreductase</fullName>
    </recommendedName>
</protein>
<dbReference type="InterPro" id="IPR052927">
    <property type="entry name" value="DCC_oxidoreductase"/>
</dbReference>
<evidence type="ECO:0008006" key="4">
    <source>
        <dbReference type="Google" id="ProtNLM"/>
    </source>
</evidence>
<evidence type="ECO:0000313" key="3">
    <source>
        <dbReference type="Proteomes" id="UP000245429"/>
    </source>
</evidence>
<proteinExistence type="predicted"/>
<accession>A0A2U8QST6</accession>